<keyword evidence="2" id="KW-1185">Reference proteome</keyword>
<reference evidence="1 2" key="1">
    <citation type="journal article" date="2011" name="Stand. Genomic Sci.">
        <title>Complete genome sequence of Nitratifractor salsuginis type strain (E9I37-1).</title>
        <authorList>
            <person name="Anderson I."/>
            <person name="Sikorski J."/>
            <person name="Zeytun A."/>
            <person name="Nolan M."/>
            <person name="Lapidus A."/>
            <person name="Lucas S."/>
            <person name="Hammon N."/>
            <person name="Deshpande S."/>
            <person name="Cheng J.F."/>
            <person name="Tapia R."/>
            <person name="Han C."/>
            <person name="Goodwin L."/>
            <person name="Pitluck S."/>
            <person name="Liolios K."/>
            <person name="Pagani I."/>
            <person name="Ivanova N."/>
            <person name="Huntemann M."/>
            <person name="Mavromatis K."/>
            <person name="Ovchinikova G."/>
            <person name="Pati A."/>
            <person name="Chen A."/>
            <person name="Palaniappan K."/>
            <person name="Land M."/>
            <person name="Hauser L."/>
            <person name="Brambilla E.M."/>
            <person name="Ngatchou-Djao O.D."/>
            <person name="Rohde M."/>
            <person name="Tindall B.J."/>
            <person name="Goker M."/>
            <person name="Detter J.C."/>
            <person name="Woyke T."/>
            <person name="Bristow J."/>
            <person name="Eisen J.A."/>
            <person name="Markowitz V."/>
            <person name="Hugenholtz P."/>
            <person name="Klenk H.P."/>
            <person name="Kyrpides N.C."/>
        </authorList>
    </citation>
    <scope>NUCLEOTIDE SEQUENCE [LARGE SCALE GENOMIC DNA]</scope>
    <source>
        <strain evidence="2">DSM 16511 / JCM 12458 / E9I37-1</strain>
    </source>
</reference>
<dbReference type="HOGENOM" id="CLU_2369983_0_0_7"/>
<dbReference type="AlphaFoldDB" id="E6X1D8"/>
<gene>
    <name evidence="1" type="ordered locus">Nitsa_0603</name>
</gene>
<dbReference type="OrthoDB" id="5373207at2"/>
<dbReference type="EMBL" id="CP002452">
    <property type="protein sequence ID" value="ADV45871.1"/>
    <property type="molecule type" value="Genomic_DNA"/>
</dbReference>
<dbReference type="Proteomes" id="UP000008633">
    <property type="component" value="Chromosome"/>
</dbReference>
<dbReference type="STRING" id="749222.Nitsa_0603"/>
<dbReference type="RefSeq" id="WP_013553567.1">
    <property type="nucleotide sequence ID" value="NC_014935.1"/>
</dbReference>
<dbReference type="KEGG" id="nsa:Nitsa_0603"/>
<evidence type="ECO:0000313" key="2">
    <source>
        <dbReference type="Proteomes" id="UP000008633"/>
    </source>
</evidence>
<name>E6X1D8_NITSE</name>
<sequence length="95" mass="11006">MKQISISEIQRNLHKLDSFDIVEIVDKKRNRIKGYYIEGKYASLVKEVAQKVEALKKRAIQNPAGKLQQYADPAKIASEKDVWKQNVLNRYTEEG</sequence>
<organism evidence="1 2">
    <name type="scientific">Nitratifractor salsuginis (strain DSM 16511 / JCM 12458 / E9I37-1)</name>
    <dbReference type="NCBI Taxonomy" id="749222"/>
    <lineage>
        <taxon>Bacteria</taxon>
        <taxon>Pseudomonadati</taxon>
        <taxon>Campylobacterota</taxon>
        <taxon>Epsilonproteobacteria</taxon>
        <taxon>Campylobacterales</taxon>
        <taxon>Sulfurovaceae</taxon>
        <taxon>Nitratifractor</taxon>
    </lineage>
</organism>
<proteinExistence type="predicted"/>
<reference evidence="2" key="2">
    <citation type="submission" date="2011-01" db="EMBL/GenBank/DDBJ databases">
        <title>The complete genome of Nitratifractor salsuginis DSM 16511.</title>
        <authorList>
            <consortium name="US DOE Joint Genome Institute (JGI-PGF)"/>
            <person name="Lucas S."/>
            <person name="Copeland A."/>
            <person name="Lapidus A."/>
            <person name="Bruce D."/>
            <person name="Goodwin L."/>
            <person name="Pitluck S."/>
            <person name="Kyrpides N."/>
            <person name="Mavromatis K."/>
            <person name="Ivanova N."/>
            <person name="Mikhailova N."/>
            <person name="Zeytun A."/>
            <person name="Detter J.C."/>
            <person name="Tapia R."/>
            <person name="Han C."/>
            <person name="Land M."/>
            <person name="Hauser L."/>
            <person name="Markowitz V."/>
            <person name="Cheng J.-F."/>
            <person name="Hugenholtz P."/>
            <person name="Woyke T."/>
            <person name="Wu D."/>
            <person name="Tindall B."/>
            <person name="Schuetze A."/>
            <person name="Brambilla E."/>
            <person name="Klenk H.-P."/>
            <person name="Eisen J.A."/>
        </authorList>
    </citation>
    <scope>NUCLEOTIDE SEQUENCE [LARGE SCALE GENOMIC DNA]</scope>
    <source>
        <strain evidence="2">DSM 16511 / JCM 12458 / E9I37-1</strain>
    </source>
</reference>
<accession>E6X1D8</accession>
<protein>
    <submittedName>
        <fullName evidence="1">Uncharacterized protein</fullName>
    </submittedName>
</protein>
<evidence type="ECO:0000313" key="1">
    <source>
        <dbReference type="EMBL" id="ADV45871.1"/>
    </source>
</evidence>